<comment type="caution">
    <text evidence="1">The sequence shown here is derived from an EMBL/GenBank/DDBJ whole genome shotgun (WGS) entry which is preliminary data.</text>
</comment>
<dbReference type="AlphaFoldDB" id="A0AAN8A3V2"/>
<name>A0AAN8A3V2_9PEZI</name>
<dbReference type="EMBL" id="JAVRQU010000005">
    <property type="protein sequence ID" value="KAK5702723.1"/>
    <property type="molecule type" value="Genomic_DNA"/>
</dbReference>
<evidence type="ECO:0000313" key="2">
    <source>
        <dbReference type="Proteomes" id="UP001310594"/>
    </source>
</evidence>
<accession>A0AAN8A3V2</accession>
<proteinExistence type="predicted"/>
<gene>
    <name evidence="1" type="ORF">LTR97_003669</name>
</gene>
<protein>
    <submittedName>
        <fullName evidence="1">Uncharacterized protein</fullName>
    </submittedName>
</protein>
<sequence length="262" mass="30303">MERKTSVTSEPLTKICDSLDIPETPDDGLPDLSQLSLVKLEPHSLPPKRSHFMELPAELRVQIYGEVYKNVSHPHEIEIFAARWLMPPPALTMTCRQVREESLQYLQEAQEDLTGARVFYFKISLGASTNWEKLDWLEYRYGRFSLPPVSRFQLRIHDDRTWNAFVVIGAFVSHGGHMSYTTWWQDLARRGEGTRLHHTNQQIPVVAAFRRNLGPLVARPLISVNHPGKLNVNRCLELFIASLRSPTTTLCLEQLRGRWHRR</sequence>
<evidence type="ECO:0000313" key="1">
    <source>
        <dbReference type="EMBL" id="KAK5702723.1"/>
    </source>
</evidence>
<reference evidence="1" key="1">
    <citation type="submission" date="2023-08" db="EMBL/GenBank/DDBJ databases">
        <title>Black Yeasts Isolated from many extreme environments.</title>
        <authorList>
            <person name="Coleine C."/>
            <person name="Stajich J.E."/>
            <person name="Selbmann L."/>
        </authorList>
    </citation>
    <scope>NUCLEOTIDE SEQUENCE</scope>
    <source>
        <strain evidence="1">CCFEE 5810</strain>
    </source>
</reference>
<organism evidence="1 2">
    <name type="scientific">Elasticomyces elasticus</name>
    <dbReference type="NCBI Taxonomy" id="574655"/>
    <lineage>
        <taxon>Eukaryota</taxon>
        <taxon>Fungi</taxon>
        <taxon>Dikarya</taxon>
        <taxon>Ascomycota</taxon>
        <taxon>Pezizomycotina</taxon>
        <taxon>Dothideomycetes</taxon>
        <taxon>Dothideomycetidae</taxon>
        <taxon>Mycosphaerellales</taxon>
        <taxon>Teratosphaeriaceae</taxon>
        <taxon>Elasticomyces</taxon>
    </lineage>
</organism>
<dbReference type="Proteomes" id="UP001310594">
    <property type="component" value="Unassembled WGS sequence"/>
</dbReference>